<protein>
    <submittedName>
        <fullName evidence="2">Acyl-protein synthetase</fullName>
    </submittedName>
</protein>
<dbReference type="Gene3D" id="3.40.50.12780">
    <property type="entry name" value="N-terminal domain of ligase-like"/>
    <property type="match status" value="1"/>
</dbReference>
<dbReference type="EMBL" id="MEHK01000001">
    <property type="protein sequence ID" value="OEJ30211.1"/>
    <property type="molecule type" value="Genomic_DNA"/>
</dbReference>
<accession>A0A1E5PKW9</accession>
<dbReference type="PANTHER" id="PTHR36932:SF1">
    <property type="entry name" value="CAPSULAR POLYSACCHARIDE BIOSYNTHESIS PROTEIN"/>
    <property type="match status" value="1"/>
</dbReference>
<sequence length="383" mass="42275">MDFFTMLGCPEAAFRQADGEWQASVTTALRDNFAHHAERNAFYRAQCEAAGIKPSEISTLADLTKIPLLPVRMFKQPDAHVLMTAPLTDVELEIRSTGTGGVPSVARRDVTTTTRVMTGILAQYREFFGVGNGAGLFLCPSTAETPEMGMVKAFNVLNGLLDDHAYIVRDYAFDPAEALARLEGWEDAMTRHIIGPPFLVGRLLRFLELEDIRLQLDPDSLVITLGGWKRYTGESISREEFNSKIETYLGIPAVNVRDMYGMIESNMLAVECEHHRKHVPPWSYISIRDVENTDIELQPGKTGVIALLDALSTGYPAFILSDDVGEVDHTPCPCGRTGQSVSFRRRLQGAELGCCAVSIEKFIDSQEIVAECEVPQPATTTEA</sequence>
<dbReference type="InterPro" id="IPR007534">
    <property type="entry name" value="LuxE"/>
</dbReference>
<dbReference type="GO" id="GO:0008218">
    <property type="term" value="P:bioluminescence"/>
    <property type="evidence" value="ECO:0007669"/>
    <property type="project" value="InterPro"/>
</dbReference>
<dbReference type="AlphaFoldDB" id="A0A1E5PKW9"/>
<evidence type="ECO:0000259" key="1">
    <source>
        <dbReference type="Pfam" id="PF04443"/>
    </source>
</evidence>
<comment type="caution">
    <text evidence="2">The sequence shown here is derived from an EMBL/GenBank/DDBJ whole genome shotgun (WGS) entry which is preliminary data.</text>
</comment>
<reference evidence="2 3" key="1">
    <citation type="submission" date="2016-08" db="EMBL/GenBank/DDBJ databases">
        <title>The complete genome of Streptomyces subrutilus 10-1-1.</title>
        <authorList>
            <person name="Chen X."/>
        </authorList>
    </citation>
    <scope>NUCLEOTIDE SEQUENCE [LARGE SCALE GENOMIC DNA]</scope>
    <source>
        <strain evidence="2 3">10-1-1</strain>
    </source>
</reference>
<organism evidence="2 3">
    <name type="scientific">Streptomyces subrutilus</name>
    <dbReference type="NCBI Taxonomy" id="36818"/>
    <lineage>
        <taxon>Bacteria</taxon>
        <taxon>Bacillati</taxon>
        <taxon>Actinomycetota</taxon>
        <taxon>Actinomycetes</taxon>
        <taxon>Kitasatosporales</taxon>
        <taxon>Streptomycetaceae</taxon>
        <taxon>Streptomyces</taxon>
    </lineage>
</organism>
<evidence type="ECO:0000313" key="2">
    <source>
        <dbReference type="EMBL" id="OEJ30211.1"/>
    </source>
</evidence>
<dbReference type="Proteomes" id="UP000095705">
    <property type="component" value="Unassembled WGS sequence"/>
</dbReference>
<dbReference type="GO" id="GO:0047474">
    <property type="term" value="F:long-chain fatty acid--protein ligase activity"/>
    <property type="evidence" value="ECO:0007669"/>
    <property type="project" value="InterPro"/>
</dbReference>
<evidence type="ECO:0000313" key="3">
    <source>
        <dbReference type="Proteomes" id="UP000095705"/>
    </source>
</evidence>
<dbReference type="STRING" id="36818.BGK67_01475"/>
<gene>
    <name evidence="2" type="ORF">BGK67_01475</name>
</gene>
<feature type="domain" description="Acyl-protein synthetase LuxE" evidence="1">
    <location>
        <begin position="28"/>
        <end position="360"/>
    </location>
</feature>
<dbReference type="InterPro" id="IPR042099">
    <property type="entry name" value="ANL_N_sf"/>
</dbReference>
<dbReference type="RefSeq" id="WP_069918356.1">
    <property type="nucleotide sequence ID" value="NZ_MEHK01000001.1"/>
</dbReference>
<keyword evidence="3" id="KW-1185">Reference proteome</keyword>
<dbReference type="InterPro" id="IPR053158">
    <property type="entry name" value="CapK_Type1_Caps_Biosynth"/>
</dbReference>
<name>A0A1E5PKW9_9ACTN</name>
<proteinExistence type="predicted"/>
<dbReference type="PANTHER" id="PTHR36932">
    <property type="entry name" value="CAPSULAR POLYSACCHARIDE BIOSYNTHESIS PROTEIN"/>
    <property type="match status" value="1"/>
</dbReference>
<dbReference type="Pfam" id="PF04443">
    <property type="entry name" value="LuxE"/>
    <property type="match status" value="1"/>
</dbReference>